<evidence type="ECO:0000313" key="1">
    <source>
        <dbReference type="EMBL" id="NHZ38356.1"/>
    </source>
</evidence>
<name>A0ABX0M261_9BURK</name>
<proteinExistence type="predicted"/>
<evidence type="ECO:0000313" key="2">
    <source>
        <dbReference type="Proteomes" id="UP000785613"/>
    </source>
</evidence>
<sequence>MTHLPANGYLKLSHILGNPKANPPIPAIIPVCKATWFAGQKGPNPRFPKPIRIGNGRGSFYRVEDIRAILNPA</sequence>
<dbReference type="RefSeq" id="WP_167232804.1">
    <property type="nucleotide sequence ID" value="NZ_VUYU01000046.1"/>
</dbReference>
<keyword evidence="2" id="KW-1185">Reference proteome</keyword>
<reference evidence="1 2" key="1">
    <citation type="submission" date="2019-09" db="EMBL/GenBank/DDBJ databases">
        <title>Taxonomy of Antarctic Massilia spp.: description of Massilia rubra sp. nov., Massilia aquatica sp. nov., Massilia mucilaginosa sp. nov., Massilia frigida sp. nov. isolated from streams, lakes and regoliths.</title>
        <authorList>
            <person name="Holochova P."/>
            <person name="Sedlacek I."/>
            <person name="Kralova S."/>
            <person name="Maslanova I."/>
            <person name="Busse H.-J."/>
            <person name="Stankova E."/>
            <person name="Vrbovska V."/>
            <person name="Kovarovic V."/>
            <person name="Bartak M."/>
            <person name="Svec P."/>
            <person name="Pantucek R."/>
        </authorList>
    </citation>
    <scope>NUCLEOTIDE SEQUENCE [LARGE SCALE GENOMIC DNA]</scope>
    <source>
        <strain evidence="1 2">CCM 8692</strain>
    </source>
</reference>
<gene>
    <name evidence="1" type="ORF">F0185_32945</name>
</gene>
<organism evidence="1 2">
    <name type="scientific">Massilia rubra</name>
    <dbReference type="NCBI Taxonomy" id="2607910"/>
    <lineage>
        <taxon>Bacteria</taxon>
        <taxon>Pseudomonadati</taxon>
        <taxon>Pseudomonadota</taxon>
        <taxon>Betaproteobacteria</taxon>
        <taxon>Burkholderiales</taxon>
        <taxon>Oxalobacteraceae</taxon>
        <taxon>Telluria group</taxon>
        <taxon>Massilia</taxon>
    </lineage>
</organism>
<comment type="caution">
    <text evidence="1">The sequence shown here is derived from an EMBL/GenBank/DDBJ whole genome shotgun (WGS) entry which is preliminary data.</text>
</comment>
<dbReference type="Proteomes" id="UP000785613">
    <property type="component" value="Unassembled WGS sequence"/>
</dbReference>
<accession>A0ABX0M261</accession>
<dbReference type="EMBL" id="VUYU01000046">
    <property type="protein sequence ID" value="NHZ38356.1"/>
    <property type="molecule type" value="Genomic_DNA"/>
</dbReference>
<protein>
    <submittedName>
        <fullName evidence="1">Transcriptional regulator</fullName>
    </submittedName>
</protein>